<protein>
    <submittedName>
        <fullName evidence="5">SAM-dependent methyltransferase</fullName>
    </submittedName>
</protein>
<keyword evidence="6" id="KW-1185">Reference proteome</keyword>
<dbReference type="EMBL" id="LQIR01000014">
    <property type="protein sequence ID" value="KUI16993.1"/>
    <property type="molecule type" value="Genomic_DNA"/>
</dbReference>
<dbReference type="CDD" id="cd02440">
    <property type="entry name" value="AdoMet_MTases"/>
    <property type="match status" value="1"/>
</dbReference>
<keyword evidence="3" id="KW-0949">S-adenosyl-L-methionine</keyword>
<feature type="domain" description="Methyltransferase" evidence="4">
    <location>
        <begin position="44"/>
        <end position="116"/>
    </location>
</feature>
<organism evidence="5 6">
    <name type="scientific">Mycobacterium lehmannii</name>
    <dbReference type="NCBI Taxonomy" id="2048550"/>
    <lineage>
        <taxon>Bacteria</taxon>
        <taxon>Bacillati</taxon>
        <taxon>Actinomycetota</taxon>
        <taxon>Actinomycetes</taxon>
        <taxon>Mycobacteriales</taxon>
        <taxon>Mycobacteriaceae</taxon>
        <taxon>Mycobacterium</taxon>
    </lineage>
</organism>
<evidence type="ECO:0000313" key="5">
    <source>
        <dbReference type="EMBL" id="KUI16993.1"/>
    </source>
</evidence>
<dbReference type="SUPFAM" id="SSF53335">
    <property type="entry name" value="S-adenosyl-L-methionine-dependent methyltransferases"/>
    <property type="match status" value="1"/>
</dbReference>
<reference evidence="5 6" key="1">
    <citation type="submission" date="2016-01" db="EMBL/GenBank/DDBJ databases">
        <authorList>
            <consortium name="TB Trials Study Group"/>
            <person name="Sutton G."/>
            <person name="Brinkac L."/>
            <person name="Sanka R."/>
            <person name="Adams M."/>
            <person name="Lau E.L."/>
            <person name="Macaden R."/>
            <person name="Grewal H.M.S."/>
        </authorList>
    </citation>
    <scope>NUCLEOTIDE SEQUENCE [LARGE SCALE GENOMIC DNA]</scope>
    <source>
        <strain evidence="5 6">IS-1744</strain>
    </source>
</reference>
<sequence length="185" mass="19919">MSEQDRVRWEERYQSREAPRAVAAELPAVFAPFANEFPTEGRALDLACGLGSASVWLARRGMEVWGVDISATAIRRARDLAARSGVSDRCRFDVVDLDLGLPAGLSVDAVVCHRFRDTRLDQPIIERLAPGGLLAISALSVVDAEPGRFRVAPGELVAAFAELTVIAAGEGNGEAWLLARKPVPV</sequence>
<proteinExistence type="predicted"/>
<dbReference type="RefSeq" id="WP_064395739.1">
    <property type="nucleotide sequence ID" value="NZ_LQIR01000014.1"/>
</dbReference>
<dbReference type="AlphaFoldDB" id="A0A117JK89"/>
<evidence type="ECO:0000256" key="3">
    <source>
        <dbReference type="ARBA" id="ARBA00022691"/>
    </source>
</evidence>
<dbReference type="PANTHER" id="PTHR43464:SF19">
    <property type="entry name" value="UBIQUINONE BIOSYNTHESIS O-METHYLTRANSFERASE, MITOCHONDRIAL"/>
    <property type="match status" value="1"/>
</dbReference>
<name>A0A117JK89_9MYCO</name>
<gene>
    <name evidence="5" type="ORF">AU192_20980</name>
</gene>
<evidence type="ECO:0000256" key="2">
    <source>
        <dbReference type="ARBA" id="ARBA00022679"/>
    </source>
</evidence>
<evidence type="ECO:0000259" key="4">
    <source>
        <dbReference type="Pfam" id="PF13649"/>
    </source>
</evidence>
<dbReference type="Gene3D" id="3.40.50.150">
    <property type="entry name" value="Vaccinia Virus protein VP39"/>
    <property type="match status" value="1"/>
</dbReference>
<keyword evidence="1 5" id="KW-0489">Methyltransferase</keyword>
<keyword evidence="2 5" id="KW-0808">Transferase</keyword>
<evidence type="ECO:0000256" key="1">
    <source>
        <dbReference type="ARBA" id="ARBA00022603"/>
    </source>
</evidence>
<dbReference type="PANTHER" id="PTHR43464">
    <property type="entry name" value="METHYLTRANSFERASE"/>
    <property type="match status" value="1"/>
</dbReference>
<dbReference type="GO" id="GO:0032259">
    <property type="term" value="P:methylation"/>
    <property type="evidence" value="ECO:0007669"/>
    <property type="project" value="UniProtKB-KW"/>
</dbReference>
<accession>A0A117JK89</accession>
<comment type="caution">
    <text evidence="5">The sequence shown here is derived from an EMBL/GenBank/DDBJ whole genome shotgun (WGS) entry which is preliminary data.</text>
</comment>
<dbReference type="InterPro" id="IPR029063">
    <property type="entry name" value="SAM-dependent_MTases_sf"/>
</dbReference>
<evidence type="ECO:0000313" key="6">
    <source>
        <dbReference type="Proteomes" id="UP000053707"/>
    </source>
</evidence>
<dbReference type="Pfam" id="PF13649">
    <property type="entry name" value="Methyltransf_25"/>
    <property type="match status" value="1"/>
</dbReference>
<dbReference type="InterPro" id="IPR041698">
    <property type="entry name" value="Methyltransf_25"/>
</dbReference>
<dbReference type="Proteomes" id="UP000053707">
    <property type="component" value="Unassembled WGS sequence"/>
</dbReference>
<dbReference type="GO" id="GO:0008168">
    <property type="term" value="F:methyltransferase activity"/>
    <property type="evidence" value="ECO:0007669"/>
    <property type="project" value="UniProtKB-KW"/>
</dbReference>